<evidence type="ECO:0000313" key="3">
    <source>
        <dbReference type="Proteomes" id="UP000670947"/>
    </source>
</evidence>
<gene>
    <name evidence="2" type="ORF">I8J29_08120</name>
</gene>
<feature type="region of interest" description="Disordered" evidence="1">
    <location>
        <begin position="53"/>
        <end position="77"/>
    </location>
</feature>
<keyword evidence="3" id="KW-1185">Reference proteome</keyword>
<sequence length="77" mass="8508">MMKLDLSDIIQQLGISSVKFNAWKDAELDVEAGPRETEGQAFAISMDEETCEGNADQIPDDYPANPGRSLAQRLRLP</sequence>
<evidence type="ECO:0000256" key="1">
    <source>
        <dbReference type="SAM" id="MobiDB-lite"/>
    </source>
</evidence>
<evidence type="ECO:0000313" key="2">
    <source>
        <dbReference type="EMBL" id="MBO7744155.1"/>
    </source>
</evidence>
<reference evidence="2 3" key="1">
    <citation type="submission" date="2021-03" db="EMBL/GenBank/DDBJ databases">
        <title>Paenibacillus artemisicola MWE-103 whole genome sequence.</title>
        <authorList>
            <person name="Ham Y.J."/>
        </authorList>
    </citation>
    <scope>NUCLEOTIDE SEQUENCE [LARGE SCALE GENOMIC DNA]</scope>
    <source>
        <strain evidence="2 3">MWE-103</strain>
    </source>
</reference>
<name>A0ABS3W789_9BACL</name>
<dbReference type="EMBL" id="JAGGDJ010000003">
    <property type="protein sequence ID" value="MBO7744155.1"/>
    <property type="molecule type" value="Genomic_DNA"/>
</dbReference>
<accession>A0ABS3W789</accession>
<organism evidence="2 3">
    <name type="scientific">Paenibacillus artemisiicola</name>
    <dbReference type="NCBI Taxonomy" id="1172618"/>
    <lineage>
        <taxon>Bacteria</taxon>
        <taxon>Bacillati</taxon>
        <taxon>Bacillota</taxon>
        <taxon>Bacilli</taxon>
        <taxon>Bacillales</taxon>
        <taxon>Paenibacillaceae</taxon>
        <taxon>Paenibacillus</taxon>
    </lineage>
</organism>
<comment type="caution">
    <text evidence="2">The sequence shown here is derived from an EMBL/GenBank/DDBJ whole genome shotgun (WGS) entry which is preliminary data.</text>
</comment>
<proteinExistence type="predicted"/>
<protein>
    <submittedName>
        <fullName evidence="2">Uncharacterized protein</fullName>
    </submittedName>
</protein>
<dbReference type="Proteomes" id="UP000670947">
    <property type="component" value="Unassembled WGS sequence"/>
</dbReference>
<dbReference type="RefSeq" id="WP_208847100.1">
    <property type="nucleotide sequence ID" value="NZ_JAGGDJ010000003.1"/>
</dbReference>